<dbReference type="Gene3D" id="3.40.50.720">
    <property type="entry name" value="NAD(P)-binding Rossmann-like Domain"/>
    <property type="match status" value="1"/>
</dbReference>
<protein>
    <submittedName>
        <fullName evidence="1">Uncharacterized protein</fullName>
    </submittedName>
</protein>
<name>A0ABY7LNB8_9BACT</name>
<accession>A0ABY7LNB8</accession>
<sequence length="64" mass="7143">MNSWPAKCRQARTSIIMIVGYRTDAVAVRQPLHHPVRYLSLMGSTAKIAHLLQSCAPPVSTKQR</sequence>
<organism evidence="1 2">
    <name type="scientific">Hymenobacter canadensis</name>
    <dbReference type="NCBI Taxonomy" id="2999067"/>
    <lineage>
        <taxon>Bacteria</taxon>
        <taxon>Pseudomonadati</taxon>
        <taxon>Bacteroidota</taxon>
        <taxon>Cytophagia</taxon>
        <taxon>Cytophagales</taxon>
        <taxon>Hymenobacteraceae</taxon>
        <taxon>Hymenobacter</taxon>
    </lineage>
</organism>
<evidence type="ECO:0000313" key="2">
    <source>
        <dbReference type="Proteomes" id="UP001211005"/>
    </source>
</evidence>
<dbReference type="EMBL" id="CP114767">
    <property type="protein sequence ID" value="WBA41931.1"/>
    <property type="molecule type" value="Genomic_DNA"/>
</dbReference>
<gene>
    <name evidence="1" type="ORF">O3303_19240</name>
</gene>
<dbReference type="Proteomes" id="UP001211005">
    <property type="component" value="Chromosome"/>
</dbReference>
<keyword evidence="2" id="KW-1185">Reference proteome</keyword>
<reference evidence="1 2" key="1">
    <citation type="submission" date="2022-12" db="EMBL/GenBank/DDBJ databases">
        <title>Hymenobacter canadensis sp. nov. isolated from lake water of the Cambridge Bay, Canada.</title>
        <authorList>
            <person name="Kim W.H."/>
            <person name="Lee Y.M."/>
        </authorList>
    </citation>
    <scope>NUCLEOTIDE SEQUENCE [LARGE SCALE GENOMIC DNA]</scope>
    <source>
        <strain evidence="1 2">PAMC 29467</strain>
    </source>
</reference>
<proteinExistence type="predicted"/>
<evidence type="ECO:0000313" key="1">
    <source>
        <dbReference type="EMBL" id="WBA41931.1"/>
    </source>
</evidence>